<evidence type="ECO:0000256" key="5">
    <source>
        <dbReference type="ARBA" id="ARBA00022670"/>
    </source>
</evidence>
<dbReference type="EMBL" id="JABFTP020000021">
    <property type="protein sequence ID" value="KAL3269190.1"/>
    <property type="molecule type" value="Genomic_DNA"/>
</dbReference>
<dbReference type="EC" id="3.4.19.12" evidence="3"/>
<dbReference type="PANTHER" id="PTHR13291">
    <property type="entry name" value="JOSEPHIN 1, 2"/>
    <property type="match status" value="1"/>
</dbReference>
<evidence type="ECO:0000256" key="4">
    <source>
        <dbReference type="ARBA" id="ARBA00022490"/>
    </source>
</evidence>
<evidence type="ECO:0000256" key="9">
    <source>
        <dbReference type="ARBA" id="ARBA00069892"/>
    </source>
</evidence>
<evidence type="ECO:0000256" key="11">
    <source>
        <dbReference type="PROSITE-ProRule" id="PRU00331"/>
    </source>
</evidence>
<name>A0ABD2MS23_9CUCU</name>
<evidence type="ECO:0000256" key="8">
    <source>
        <dbReference type="ARBA" id="ARBA00058284"/>
    </source>
</evidence>
<comment type="caution">
    <text evidence="13">The sequence shown here is derived from an EMBL/GenBank/DDBJ whole genome shotgun (WGS) entry which is preliminary data.</text>
</comment>
<comment type="function">
    <text evidence="8">Cleaves 'Lys-63'-linked poly-ubiquitin chains, and with lesser efficiency 'Lys-48'-linked poly-ubiquitin chains (in vitro). May act as a deubiquitinating enzyme.</text>
</comment>
<dbReference type="Pfam" id="PF02099">
    <property type="entry name" value="Josephin"/>
    <property type="match status" value="1"/>
</dbReference>
<comment type="catalytic activity">
    <reaction evidence="1">
        <text>Thiol-dependent hydrolysis of ester, thioester, amide, peptide and isopeptide bonds formed by the C-terminal Gly of ubiquitin (a 76-residue protein attached to proteins as an intracellular targeting signal).</text>
        <dbReference type="EC" id="3.4.19.12"/>
    </reaction>
</comment>
<dbReference type="PROSITE" id="PS50957">
    <property type="entry name" value="JOSEPHIN"/>
    <property type="match status" value="1"/>
</dbReference>
<feature type="active site" evidence="11">
    <location>
        <position position="121"/>
    </location>
</feature>
<dbReference type="GO" id="GO:0016579">
    <property type="term" value="P:protein deubiquitination"/>
    <property type="evidence" value="ECO:0007669"/>
    <property type="project" value="UniProtKB-ARBA"/>
</dbReference>
<evidence type="ECO:0000256" key="6">
    <source>
        <dbReference type="ARBA" id="ARBA00022786"/>
    </source>
</evidence>
<accession>A0ABD2MS23</accession>
<evidence type="ECO:0000256" key="3">
    <source>
        <dbReference type="ARBA" id="ARBA00012759"/>
    </source>
</evidence>
<keyword evidence="14" id="KW-1185">Reference proteome</keyword>
<dbReference type="GO" id="GO:0006508">
    <property type="term" value="P:proteolysis"/>
    <property type="evidence" value="ECO:0007669"/>
    <property type="project" value="UniProtKB-KW"/>
</dbReference>
<dbReference type="InterPro" id="IPR040053">
    <property type="entry name" value="JOSD1/2"/>
</dbReference>
<dbReference type="GO" id="GO:0005829">
    <property type="term" value="C:cytosol"/>
    <property type="evidence" value="ECO:0007669"/>
    <property type="project" value="UniProtKB-SubCell"/>
</dbReference>
<keyword evidence="5" id="KW-0645">Protease</keyword>
<evidence type="ECO:0000313" key="14">
    <source>
        <dbReference type="Proteomes" id="UP001516400"/>
    </source>
</evidence>
<comment type="subcellular location">
    <subcellularLocation>
        <location evidence="2">Cytoplasm</location>
        <location evidence="2">Cytosol</location>
    </subcellularLocation>
</comment>
<keyword evidence="6" id="KW-0833">Ubl conjugation pathway</keyword>
<dbReference type="AlphaFoldDB" id="A0ABD2MS23"/>
<reference evidence="13 14" key="1">
    <citation type="journal article" date="2021" name="BMC Biol.">
        <title>Horizontally acquired antibacterial genes associated with adaptive radiation of ladybird beetles.</title>
        <authorList>
            <person name="Li H.S."/>
            <person name="Tang X.F."/>
            <person name="Huang Y.H."/>
            <person name="Xu Z.Y."/>
            <person name="Chen M.L."/>
            <person name="Du X.Y."/>
            <person name="Qiu B.Y."/>
            <person name="Chen P.T."/>
            <person name="Zhang W."/>
            <person name="Slipinski A."/>
            <person name="Escalona H.E."/>
            <person name="Waterhouse R.M."/>
            <person name="Zwick A."/>
            <person name="Pang H."/>
        </authorList>
    </citation>
    <scope>NUCLEOTIDE SEQUENCE [LARGE SCALE GENOMIC DNA]</scope>
    <source>
        <strain evidence="13">SYSU2018</strain>
    </source>
</reference>
<gene>
    <name evidence="13" type="ORF">HHI36_008273</name>
</gene>
<evidence type="ECO:0000313" key="13">
    <source>
        <dbReference type="EMBL" id="KAL3269190.1"/>
    </source>
</evidence>
<dbReference type="FunFam" id="3.90.70.40:FF:000003">
    <property type="entry name" value="josephin-2 isoform X1"/>
    <property type="match status" value="1"/>
</dbReference>
<proteinExistence type="predicted"/>
<dbReference type="Gene3D" id="3.90.70.40">
    <property type="match status" value="1"/>
</dbReference>
<evidence type="ECO:0000259" key="12">
    <source>
        <dbReference type="PROSITE" id="PS50957"/>
    </source>
</evidence>
<sequence>MSSREPSDIYHERQIRELCALHALNNLFQCKNAFTKPELDLICNTLSPDNWINPHKSVLGIGNYDINVIMKALQSRGCEAVWFDKRKDPNCLNLPNIIGLIFNIPSDYKISFITIPLINRHWATIKQINGIFYNLDSKLETPQAIGTEEELMHFVRMELDDKDKEMFVVVSSEVAENKNWLKDLESYSNNDCYRIQERDAEVVQLKDILPLDPKSQS</sequence>
<organism evidence="13 14">
    <name type="scientific">Cryptolaemus montrouzieri</name>
    <dbReference type="NCBI Taxonomy" id="559131"/>
    <lineage>
        <taxon>Eukaryota</taxon>
        <taxon>Metazoa</taxon>
        <taxon>Ecdysozoa</taxon>
        <taxon>Arthropoda</taxon>
        <taxon>Hexapoda</taxon>
        <taxon>Insecta</taxon>
        <taxon>Pterygota</taxon>
        <taxon>Neoptera</taxon>
        <taxon>Endopterygota</taxon>
        <taxon>Coleoptera</taxon>
        <taxon>Polyphaga</taxon>
        <taxon>Cucujiformia</taxon>
        <taxon>Coccinelloidea</taxon>
        <taxon>Coccinellidae</taxon>
        <taxon>Scymninae</taxon>
        <taxon>Scymnini</taxon>
        <taxon>Cryptolaemus</taxon>
    </lineage>
</organism>
<dbReference type="InterPro" id="IPR006155">
    <property type="entry name" value="Josephin"/>
</dbReference>
<keyword evidence="4" id="KW-0963">Cytoplasm</keyword>
<dbReference type="SMART" id="SM01246">
    <property type="entry name" value="Josephin"/>
    <property type="match status" value="1"/>
</dbReference>
<evidence type="ECO:0000256" key="10">
    <source>
        <dbReference type="ARBA" id="ARBA00077222"/>
    </source>
</evidence>
<dbReference type="GO" id="GO:0004843">
    <property type="term" value="F:cysteine-type deubiquitinase activity"/>
    <property type="evidence" value="ECO:0007669"/>
    <property type="project" value="UniProtKB-EC"/>
</dbReference>
<evidence type="ECO:0000256" key="7">
    <source>
        <dbReference type="ARBA" id="ARBA00022801"/>
    </source>
</evidence>
<feature type="domain" description="Josephin" evidence="12">
    <location>
        <begin position="6"/>
        <end position="184"/>
    </location>
</feature>
<dbReference type="Proteomes" id="UP001516400">
    <property type="component" value="Unassembled WGS sequence"/>
</dbReference>
<dbReference type="PANTHER" id="PTHR13291:SF0">
    <property type="entry name" value="JOSEPHIN-LIKE PROTEIN"/>
    <property type="match status" value="1"/>
</dbReference>
<feature type="active site" evidence="11">
    <location>
        <position position="136"/>
    </location>
</feature>
<feature type="active site" evidence="11">
    <location>
        <position position="19"/>
    </location>
</feature>
<evidence type="ECO:0000256" key="2">
    <source>
        <dbReference type="ARBA" id="ARBA00004514"/>
    </source>
</evidence>
<evidence type="ECO:0000256" key="1">
    <source>
        <dbReference type="ARBA" id="ARBA00000707"/>
    </source>
</evidence>
<protein>
    <recommendedName>
        <fullName evidence="9">Josephin-2</fullName>
        <ecNumber evidence="3">3.4.19.12</ecNumber>
    </recommendedName>
    <alternativeName>
        <fullName evidence="10">Josephin domain-containing protein 2</fullName>
    </alternativeName>
</protein>
<keyword evidence="7 11" id="KW-0378">Hydrolase</keyword>